<dbReference type="EMBL" id="JBHMEA010000007">
    <property type="protein sequence ID" value="MFB9230407.1"/>
    <property type="molecule type" value="Genomic_DNA"/>
</dbReference>
<reference evidence="2 3" key="1">
    <citation type="submission" date="2024-09" db="EMBL/GenBank/DDBJ databases">
        <authorList>
            <person name="Sun Q."/>
            <person name="Mori K."/>
        </authorList>
    </citation>
    <scope>NUCLEOTIDE SEQUENCE [LARGE SCALE GENOMIC DNA]</scope>
    <source>
        <strain evidence="2 3">CECT 8726</strain>
    </source>
</reference>
<accession>A0ABV5JAC5</accession>
<dbReference type="RefSeq" id="WP_213887689.1">
    <property type="nucleotide sequence ID" value="NZ_JAGFNU010000001.1"/>
</dbReference>
<comment type="similarity">
    <text evidence="1">Belongs to the enoyl-CoA hydratase/isomerase family.</text>
</comment>
<dbReference type="EC" id="5.3.3.18" evidence="2"/>
<keyword evidence="2" id="KW-0413">Isomerase</keyword>
<comment type="caution">
    <text evidence="2">The sequence shown here is derived from an EMBL/GenBank/DDBJ whole genome shotgun (WGS) entry which is preliminary data.</text>
</comment>
<dbReference type="InterPro" id="IPR001753">
    <property type="entry name" value="Enoyl-CoA_hydra/iso"/>
</dbReference>
<gene>
    <name evidence="2" type="primary">paaG</name>
    <name evidence="2" type="ORF">ACFFUT_01240</name>
</gene>
<evidence type="ECO:0000313" key="3">
    <source>
        <dbReference type="Proteomes" id="UP001589683"/>
    </source>
</evidence>
<dbReference type="NCBIfam" id="TIGR02280">
    <property type="entry name" value="PaaB1"/>
    <property type="match status" value="1"/>
</dbReference>
<evidence type="ECO:0000313" key="2">
    <source>
        <dbReference type="EMBL" id="MFB9230407.1"/>
    </source>
</evidence>
<dbReference type="SUPFAM" id="SSF52096">
    <property type="entry name" value="ClpP/crotonase"/>
    <property type="match status" value="1"/>
</dbReference>
<dbReference type="PANTHER" id="PTHR43459:SF1">
    <property type="entry name" value="EG:BACN32G11.4 PROTEIN"/>
    <property type="match status" value="1"/>
</dbReference>
<dbReference type="PANTHER" id="PTHR43459">
    <property type="entry name" value="ENOYL-COA HYDRATASE"/>
    <property type="match status" value="1"/>
</dbReference>
<keyword evidence="3" id="KW-1185">Reference proteome</keyword>
<dbReference type="CDD" id="cd06558">
    <property type="entry name" value="crotonase-like"/>
    <property type="match status" value="1"/>
</dbReference>
<dbReference type="Pfam" id="PF00378">
    <property type="entry name" value="ECH_1"/>
    <property type="match status" value="1"/>
</dbReference>
<sequence>MSDTILTQVHENWVEITLNRPDRLNSFNDEMHLALRSELEAALDKGARAILLTGAGRGFCAGQDLGDRDPSKMSGSPDLGATLVNFYNPLVRLIRSLEFPVVCAVNGVAAGAGANIALACDIVLAAQSAKFIQSFAKVGLIPDGGGTWSLTHLLGEARAKALALTAEPLSAQKAEDWGLIWRAVEDEALMGEARDLTAKLADSPTVGLGMTKMAIQAASTNSLDQQLDLEAKSQKICGETPDYAEGVRSFLQKRAPKFTGVKS</sequence>
<dbReference type="Proteomes" id="UP001589683">
    <property type="component" value="Unassembled WGS sequence"/>
</dbReference>
<organism evidence="2 3">
    <name type="scientific">Pseudohalocynthiibacter aestuariivivens</name>
    <dbReference type="NCBI Taxonomy" id="1591409"/>
    <lineage>
        <taxon>Bacteria</taxon>
        <taxon>Pseudomonadati</taxon>
        <taxon>Pseudomonadota</taxon>
        <taxon>Alphaproteobacteria</taxon>
        <taxon>Rhodobacterales</taxon>
        <taxon>Paracoccaceae</taxon>
        <taxon>Pseudohalocynthiibacter</taxon>
    </lineage>
</organism>
<dbReference type="GO" id="GO:0016853">
    <property type="term" value="F:isomerase activity"/>
    <property type="evidence" value="ECO:0007669"/>
    <property type="project" value="UniProtKB-KW"/>
</dbReference>
<dbReference type="Gene3D" id="3.90.226.10">
    <property type="entry name" value="2-enoyl-CoA Hydratase, Chain A, domain 1"/>
    <property type="match status" value="1"/>
</dbReference>
<dbReference type="InterPro" id="IPR014748">
    <property type="entry name" value="Enoyl-CoA_hydra_C"/>
</dbReference>
<proteinExistence type="inferred from homology"/>
<dbReference type="InterPro" id="IPR029045">
    <property type="entry name" value="ClpP/crotonase-like_dom_sf"/>
</dbReference>
<protein>
    <submittedName>
        <fullName evidence="2">2-(1,2-epoxy-1,2-dihydrophenyl)acetyl-CoA isomerase PaaG</fullName>
        <ecNumber evidence="2">5.3.3.18</ecNumber>
    </submittedName>
</protein>
<dbReference type="Gene3D" id="1.10.12.10">
    <property type="entry name" value="Lyase 2-enoyl-coa Hydratase, Chain A, domain 2"/>
    <property type="match status" value="1"/>
</dbReference>
<name>A0ABV5JAC5_9RHOB</name>
<dbReference type="InterPro" id="IPR011968">
    <property type="entry name" value="PaaB1"/>
</dbReference>
<evidence type="ECO:0000256" key="1">
    <source>
        <dbReference type="ARBA" id="ARBA00005254"/>
    </source>
</evidence>